<dbReference type="Pfam" id="PF14240">
    <property type="entry name" value="YHYH"/>
    <property type="match status" value="1"/>
</dbReference>
<organism evidence="8 9">
    <name type="scientific">Persicirhabdus sediminis</name>
    <dbReference type="NCBI Taxonomy" id="454144"/>
    <lineage>
        <taxon>Bacteria</taxon>
        <taxon>Pseudomonadati</taxon>
        <taxon>Verrucomicrobiota</taxon>
        <taxon>Verrucomicrobiia</taxon>
        <taxon>Verrucomicrobiales</taxon>
        <taxon>Verrucomicrobiaceae</taxon>
        <taxon>Persicirhabdus</taxon>
    </lineage>
</organism>
<feature type="signal peptide" evidence="5">
    <location>
        <begin position="1"/>
        <end position="21"/>
    </location>
</feature>
<evidence type="ECO:0000256" key="3">
    <source>
        <dbReference type="ARBA" id="ARBA00022801"/>
    </source>
</evidence>
<dbReference type="PANTHER" id="PTHR42693:SF33">
    <property type="entry name" value="ARYLSULFATASE"/>
    <property type="match status" value="1"/>
</dbReference>
<feature type="domain" description="Sulfatase N-terminal" evidence="6">
    <location>
        <begin position="581"/>
        <end position="887"/>
    </location>
</feature>
<evidence type="ECO:0000256" key="2">
    <source>
        <dbReference type="ARBA" id="ARBA00022723"/>
    </source>
</evidence>
<keyword evidence="9" id="KW-1185">Reference proteome</keyword>
<dbReference type="Proteomes" id="UP000624703">
    <property type="component" value="Unassembled WGS sequence"/>
</dbReference>
<feature type="domain" description="YHYH" evidence="7">
    <location>
        <begin position="115"/>
        <end position="367"/>
    </location>
</feature>
<keyword evidence="5" id="KW-0732">Signal</keyword>
<evidence type="ECO:0000256" key="1">
    <source>
        <dbReference type="ARBA" id="ARBA00008779"/>
    </source>
</evidence>
<name>A0A8J7MGB1_9BACT</name>
<evidence type="ECO:0000256" key="5">
    <source>
        <dbReference type="SAM" id="SignalP"/>
    </source>
</evidence>
<keyword evidence="2" id="KW-0479">Metal-binding</keyword>
<dbReference type="PANTHER" id="PTHR42693">
    <property type="entry name" value="ARYLSULFATASE FAMILY MEMBER"/>
    <property type="match status" value="1"/>
</dbReference>
<gene>
    <name evidence="8" type="ORF">JIN82_13885</name>
</gene>
<dbReference type="InterPro" id="IPR025924">
    <property type="entry name" value="YHYH_dom"/>
</dbReference>
<evidence type="ECO:0000313" key="9">
    <source>
        <dbReference type="Proteomes" id="UP000624703"/>
    </source>
</evidence>
<dbReference type="InterPro" id="IPR050738">
    <property type="entry name" value="Sulfatase"/>
</dbReference>
<keyword evidence="3 8" id="KW-0378">Hydrolase</keyword>
<comment type="similarity">
    <text evidence="1">Belongs to the sulfatase family.</text>
</comment>
<dbReference type="InterPro" id="IPR024607">
    <property type="entry name" value="Sulfatase_CS"/>
</dbReference>
<protein>
    <submittedName>
        <fullName evidence="8">Sulfatase-like hydrolase/transferase</fullName>
    </submittedName>
</protein>
<comment type="caution">
    <text evidence="8">The sequence shown here is derived from an EMBL/GenBank/DDBJ whole genome shotgun (WGS) entry which is preliminary data.</text>
</comment>
<dbReference type="SUPFAM" id="SSF53649">
    <property type="entry name" value="Alkaline phosphatase-like"/>
    <property type="match status" value="1"/>
</dbReference>
<dbReference type="GO" id="GO:0004065">
    <property type="term" value="F:arylsulfatase activity"/>
    <property type="evidence" value="ECO:0007669"/>
    <property type="project" value="TreeGrafter"/>
</dbReference>
<reference evidence="8" key="1">
    <citation type="submission" date="2021-01" db="EMBL/GenBank/DDBJ databases">
        <title>Modified the classification status of verrucomicrobia.</title>
        <authorList>
            <person name="Feng X."/>
        </authorList>
    </citation>
    <scope>NUCLEOTIDE SEQUENCE</scope>
    <source>
        <strain evidence="8">_KCTC 22039</strain>
    </source>
</reference>
<evidence type="ECO:0000259" key="6">
    <source>
        <dbReference type="Pfam" id="PF00884"/>
    </source>
</evidence>
<dbReference type="Pfam" id="PF00884">
    <property type="entry name" value="Sulfatase"/>
    <property type="match status" value="1"/>
</dbReference>
<dbReference type="EMBL" id="JAENIM010000044">
    <property type="protein sequence ID" value="MBK1792248.1"/>
    <property type="molecule type" value="Genomic_DNA"/>
</dbReference>
<dbReference type="PROSITE" id="PS00523">
    <property type="entry name" value="SULFATASE_1"/>
    <property type="match status" value="1"/>
</dbReference>
<dbReference type="GO" id="GO:0046872">
    <property type="term" value="F:metal ion binding"/>
    <property type="evidence" value="ECO:0007669"/>
    <property type="project" value="UniProtKB-KW"/>
</dbReference>
<dbReference type="InterPro" id="IPR017850">
    <property type="entry name" value="Alkaline_phosphatase_core_sf"/>
</dbReference>
<proteinExistence type="inferred from homology"/>
<evidence type="ECO:0000313" key="8">
    <source>
        <dbReference type="EMBL" id="MBK1792248.1"/>
    </source>
</evidence>
<dbReference type="AlphaFoldDB" id="A0A8J7MGB1"/>
<keyword evidence="4" id="KW-0106">Calcium</keyword>
<accession>A0A8J7MGB1</accession>
<evidence type="ECO:0000256" key="4">
    <source>
        <dbReference type="ARBA" id="ARBA00022837"/>
    </source>
</evidence>
<dbReference type="PROSITE" id="PS51257">
    <property type="entry name" value="PROKAR_LIPOPROTEIN"/>
    <property type="match status" value="1"/>
</dbReference>
<dbReference type="InterPro" id="IPR000917">
    <property type="entry name" value="Sulfatase_N"/>
</dbReference>
<dbReference type="RefSeq" id="WP_200312261.1">
    <property type="nucleotide sequence ID" value="NZ_JAENIM010000044.1"/>
</dbReference>
<evidence type="ECO:0000259" key="7">
    <source>
        <dbReference type="Pfam" id="PF14240"/>
    </source>
</evidence>
<feature type="chain" id="PRO_5035171992" evidence="5">
    <location>
        <begin position="22"/>
        <end position="1097"/>
    </location>
</feature>
<dbReference type="Gene3D" id="3.40.720.10">
    <property type="entry name" value="Alkaline Phosphatase, subunit A"/>
    <property type="match status" value="1"/>
</dbReference>
<sequence>MSASRNFTLFLSLVLTACVVAEPIQSSWFTHLSGQYARVYPTTVEENANSPATTWDHPTGADQLVPTYAGVSEVSLTATDLYIRTSGLAFHVMGPWYGENGGLFPNYPANIAQTARFPLDPQVAALPKSLTTGGAVGYFVDGVAMFDARDAFSYINESGRDATPADVPIRGDGMWNRDAYVNESVTFDAANAHQAGATHHYHANPTGLRYLLSDSVDYDYASNTYSENAYGTHSPILAWTFDGFPLYGPYGYADPLDPDSGIRRMISGFQKRDGTNGSSNLNTTGRSSLPQWVVDNQNDRSNPLAAEEYGPAVTNVYTLGHYIEDYAYKGDLGLTLGVDFDLNEYNVRWCVTPEFPAGTWAYFCCIEADGTPAFPYNIGRFFFGEVQGANGVNLPADREIIFEGGPEAELKMETPTVDSDSGDVTISWSGPEGGSYIVQRSADLDEWQLHHDDVKNNAGSFGSIDDEGRAQGGPQQFYRSQLTSLAPFDDNGFDYSQPVVADFTAHFDSLPAEEKIESVTIGNVAVTILSYDAVSGSLELTFDESSLAAGDYQIALTYLPDSGTPSGLTSTNVHTIHPPHNILLLIVDDWGVDSSPMDNNAQLNPSATFPPMPNLETLAARGLRFTNAYAQPICSPTRASILTGRQAARHGVGTAGGALPASELTLPEIFAAEGSPYQLASYGKWHLGGGVNGPAEIGGWPEFAGILNGGVSSYTSWNKTENGISTNNYTTYSTTDQVNEAIDFISGQSANPWFVWMAFNAPHTPFHNPPSELHDYPTLPEDENGEVTGANRRQAYEAALQALDTEIGRLLANVDLETTNVILIGDNGTPGAVVQAPYGEGHAKGSLYQGGIHVPCIIAGPDVRFSGMSHKLVHCVDLFSTILDLAKIDVSTATAAVDVIDSQSLVPVLKGQDIAQRSIVSAIFADDFANSGRTLISSEYPGYELIAYGDPSSLATASSYEMYYLPADTNEQMPLSLPPASGDHHFAAYHALVAKDAALRPAAVVGDTLYLELPNVTGGAGVPNNANLDPISITVNGVAASYIERYDQTDTYNRWWVKCTVPDTLSAPYTSAVVTFSDNPNTGDARVFSASSIIIAP</sequence>